<keyword evidence="1" id="KW-0472">Membrane</keyword>
<dbReference type="EMBL" id="CAFBPM010000014">
    <property type="protein sequence ID" value="CAB5027941.1"/>
    <property type="molecule type" value="Genomic_DNA"/>
</dbReference>
<keyword evidence="1" id="KW-1133">Transmembrane helix</keyword>
<dbReference type="EMBL" id="CAFABE010000056">
    <property type="protein sequence ID" value="CAB4830990.1"/>
    <property type="molecule type" value="Genomic_DNA"/>
</dbReference>
<gene>
    <name evidence="2" type="ORF">UFOPK3164_01174</name>
    <name evidence="3" type="ORF">UFOPK3427_01712</name>
    <name evidence="4" type="ORF">UFOPK4112_01367</name>
</gene>
<evidence type="ECO:0000256" key="1">
    <source>
        <dbReference type="SAM" id="Phobius"/>
    </source>
</evidence>
<protein>
    <submittedName>
        <fullName evidence="4">Unannotated protein</fullName>
    </submittedName>
</protein>
<dbReference type="Pfam" id="PF11239">
    <property type="entry name" value="DUF3040"/>
    <property type="match status" value="1"/>
</dbReference>
<proteinExistence type="predicted"/>
<evidence type="ECO:0000313" key="3">
    <source>
        <dbReference type="EMBL" id="CAB4883016.1"/>
    </source>
</evidence>
<dbReference type="AlphaFoldDB" id="A0A6J7RGX0"/>
<reference evidence="4" key="1">
    <citation type="submission" date="2020-05" db="EMBL/GenBank/DDBJ databases">
        <authorList>
            <person name="Chiriac C."/>
            <person name="Salcher M."/>
            <person name="Ghai R."/>
            <person name="Kavagutti S V."/>
        </authorList>
    </citation>
    <scope>NUCLEOTIDE SEQUENCE</scope>
</reference>
<dbReference type="InterPro" id="IPR021401">
    <property type="entry name" value="DUF3040"/>
</dbReference>
<name>A0A6J7RGX0_9ZZZZ</name>
<sequence length="169" mass="18987">MCEVFRFPRDLGPDGAVVLEKEGLSEGEPQRGKRSCAVPLSEHEQRILAELEESLSSQDPRFAHRVANESVYRHAGRKCKWAAFFFVVGMVVLIAGYSVSVLLGLLGVGIMFVSAFIFERNLRHMGKASWHDITRAMHEDEPSGASGGIENTVHDARDWLRSRFNRRDS</sequence>
<dbReference type="EMBL" id="CAFBLT010000003">
    <property type="protein sequence ID" value="CAB4883016.1"/>
    <property type="molecule type" value="Genomic_DNA"/>
</dbReference>
<keyword evidence="1" id="KW-0812">Transmembrane</keyword>
<organism evidence="4">
    <name type="scientific">freshwater metagenome</name>
    <dbReference type="NCBI Taxonomy" id="449393"/>
    <lineage>
        <taxon>unclassified sequences</taxon>
        <taxon>metagenomes</taxon>
        <taxon>ecological metagenomes</taxon>
    </lineage>
</organism>
<feature type="transmembrane region" description="Helical" evidence="1">
    <location>
        <begin position="79"/>
        <end position="95"/>
    </location>
</feature>
<accession>A0A6J7RGX0</accession>
<evidence type="ECO:0000313" key="2">
    <source>
        <dbReference type="EMBL" id="CAB4830990.1"/>
    </source>
</evidence>
<evidence type="ECO:0000313" key="4">
    <source>
        <dbReference type="EMBL" id="CAB5027941.1"/>
    </source>
</evidence>